<dbReference type="Pfam" id="PF04402">
    <property type="entry name" value="SIMPL"/>
    <property type="match status" value="1"/>
</dbReference>
<organism evidence="2 3">
    <name type="scientific">Longimonas halophila</name>
    <dbReference type="NCBI Taxonomy" id="1469170"/>
    <lineage>
        <taxon>Bacteria</taxon>
        <taxon>Pseudomonadati</taxon>
        <taxon>Rhodothermota</taxon>
        <taxon>Rhodothermia</taxon>
        <taxon>Rhodothermales</taxon>
        <taxon>Salisaetaceae</taxon>
        <taxon>Longimonas</taxon>
    </lineage>
</organism>
<feature type="chain" id="PRO_5013931037" evidence="1">
    <location>
        <begin position="29"/>
        <end position="249"/>
    </location>
</feature>
<dbReference type="PANTHER" id="PTHR34387:SF2">
    <property type="entry name" value="SLR1258 PROTEIN"/>
    <property type="match status" value="1"/>
</dbReference>
<dbReference type="InterPro" id="IPR052022">
    <property type="entry name" value="26kDa_periplasmic_antigen"/>
</dbReference>
<dbReference type="EMBL" id="PDEP01000001">
    <property type="protein sequence ID" value="PEN09181.1"/>
    <property type="molecule type" value="Genomic_DNA"/>
</dbReference>
<gene>
    <name evidence="2" type="ORF">CRI93_00155</name>
</gene>
<dbReference type="InterPro" id="IPR007497">
    <property type="entry name" value="SIMPL/DUF541"/>
</dbReference>
<sequence>MSRLFMRRTRSILSLLVLVGCMASSAYAQSDANDNMRTIHVEGEATVQVAPDEATVRFGIVTRADTPEAARTQNGEASSAALQAVRAADVPEEQIQMEQLQLRPHRVYDEERRRTVEDGFEAVRTVRVTLNDPDQVPVVVAAVVDAGANRLESVEYGLQDRTAARNEALSEAARNARSKAEQLASALDVQVGAVHTIREQQFSFPRALQMGQARTAMMAESASDANPEAYAAGTIEVEAQVSVVFMLVP</sequence>
<dbReference type="OrthoDB" id="6021921at2"/>
<reference evidence="2 3" key="1">
    <citation type="submission" date="2017-10" db="EMBL/GenBank/DDBJ databases">
        <title>Draft genome of Longimonas halophila.</title>
        <authorList>
            <person name="Goh K.M."/>
            <person name="Shamsir M.S."/>
            <person name="Lim S.W."/>
        </authorList>
    </citation>
    <scope>NUCLEOTIDE SEQUENCE [LARGE SCALE GENOMIC DNA]</scope>
    <source>
        <strain evidence="2 3">KCTC 42399</strain>
    </source>
</reference>
<dbReference type="Gene3D" id="3.30.110.170">
    <property type="entry name" value="Protein of unknown function (DUF541), domain 1"/>
    <property type="match status" value="1"/>
</dbReference>
<dbReference type="GO" id="GO:0006974">
    <property type="term" value="P:DNA damage response"/>
    <property type="evidence" value="ECO:0007669"/>
    <property type="project" value="TreeGrafter"/>
</dbReference>
<dbReference type="PANTHER" id="PTHR34387">
    <property type="entry name" value="SLR1258 PROTEIN"/>
    <property type="match status" value="1"/>
</dbReference>
<evidence type="ECO:0000313" key="2">
    <source>
        <dbReference type="EMBL" id="PEN09181.1"/>
    </source>
</evidence>
<keyword evidence="3" id="KW-1185">Reference proteome</keyword>
<dbReference type="RefSeq" id="WP_098060581.1">
    <property type="nucleotide sequence ID" value="NZ_PDEP01000001.1"/>
</dbReference>
<dbReference type="PROSITE" id="PS51257">
    <property type="entry name" value="PROKAR_LIPOPROTEIN"/>
    <property type="match status" value="1"/>
</dbReference>
<feature type="signal peptide" evidence="1">
    <location>
        <begin position="1"/>
        <end position="28"/>
    </location>
</feature>
<accession>A0A2H3NPI7</accession>
<dbReference type="Proteomes" id="UP000221024">
    <property type="component" value="Unassembled WGS sequence"/>
</dbReference>
<name>A0A2H3NPI7_9BACT</name>
<proteinExistence type="predicted"/>
<protein>
    <submittedName>
        <fullName evidence="2">SIMPL domain-containing protein</fullName>
    </submittedName>
</protein>
<keyword evidence="1" id="KW-0732">Signal</keyword>
<dbReference type="Gene3D" id="3.30.70.2970">
    <property type="entry name" value="Protein of unknown function (DUF541), domain 2"/>
    <property type="match status" value="1"/>
</dbReference>
<evidence type="ECO:0000313" key="3">
    <source>
        <dbReference type="Proteomes" id="UP000221024"/>
    </source>
</evidence>
<evidence type="ECO:0000256" key="1">
    <source>
        <dbReference type="SAM" id="SignalP"/>
    </source>
</evidence>
<comment type="caution">
    <text evidence="2">The sequence shown here is derived from an EMBL/GenBank/DDBJ whole genome shotgun (WGS) entry which is preliminary data.</text>
</comment>
<dbReference type="AlphaFoldDB" id="A0A2H3NPI7"/>